<organism evidence="2 3">
    <name type="scientific">Anguilla anguilla</name>
    <name type="common">European freshwater eel</name>
    <name type="synonym">Muraena anguilla</name>
    <dbReference type="NCBI Taxonomy" id="7936"/>
    <lineage>
        <taxon>Eukaryota</taxon>
        <taxon>Metazoa</taxon>
        <taxon>Chordata</taxon>
        <taxon>Craniata</taxon>
        <taxon>Vertebrata</taxon>
        <taxon>Euteleostomi</taxon>
        <taxon>Actinopterygii</taxon>
        <taxon>Neopterygii</taxon>
        <taxon>Teleostei</taxon>
        <taxon>Anguilliformes</taxon>
        <taxon>Anguillidae</taxon>
        <taxon>Anguilla</taxon>
    </lineage>
</organism>
<protein>
    <submittedName>
        <fullName evidence="2">Uncharacterized protein</fullName>
    </submittedName>
</protein>
<dbReference type="AlphaFoldDB" id="A0A9D3LMA8"/>
<feature type="region of interest" description="Disordered" evidence="1">
    <location>
        <begin position="1"/>
        <end position="124"/>
    </location>
</feature>
<dbReference type="EMBL" id="JAFIRN010000016">
    <property type="protein sequence ID" value="KAG5833224.1"/>
    <property type="molecule type" value="Genomic_DNA"/>
</dbReference>
<dbReference type="Proteomes" id="UP001044222">
    <property type="component" value="Chromosome 16"/>
</dbReference>
<reference evidence="2" key="1">
    <citation type="submission" date="2021-01" db="EMBL/GenBank/DDBJ databases">
        <title>A chromosome-scale assembly of European eel, Anguilla anguilla.</title>
        <authorList>
            <person name="Henkel C."/>
            <person name="Jong-Raadsen S.A."/>
            <person name="Dufour S."/>
            <person name="Weltzien F.-A."/>
            <person name="Palstra A.P."/>
            <person name="Pelster B."/>
            <person name="Spaink H.P."/>
            <person name="Van Den Thillart G.E."/>
            <person name="Jansen H."/>
            <person name="Zahm M."/>
            <person name="Klopp C."/>
            <person name="Cedric C."/>
            <person name="Louis A."/>
            <person name="Berthelot C."/>
            <person name="Parey E."/>
            <person name="Roest Crollius H."/>
            <person name="Montfort J."/>
            <person name="Robinson-Rechavi M."/>
            <person name="Bucao C."/>
            <person name="Bouchez O."/>
            <person name="Gislard M."/>
            <person name="Lluch J."/>
            <person name="Milhes M."/>
            <person name="Lampietro C."/>
            <person name="Lopez Roques C."/>
            <person name="Donnadieu C."/>
            <person name="Braasch I."/>
            <person name="Desvignes T."/>
            <person name="Postlethwait J."/>
            <person name="Bobe J."/>
            <person name="Guiguen Y."/>
            <person name="Dirks R."/>
        </authorList>
    </citation>
    <scope>NUCLEOTIDE SEQUENCE</scope>
    <source>
        <strain evidence="2">Tag_6206</strain>
        <tissue evidence="2">Liver</tissue>
    </source>
</reference>
<name>A0A9D3LMA8_ANGAN</name>
<evidence type="ECO:0000313" key="3">
    <source>
        <dbReference type="Proteomes" id="UP001044222"/>
    </source>
</evidence>
<proteinExistence type="predicted"/>
<sequence length="124" mass="12573">MSGGRPAPAAEPAVGGGARAHPGGLEVYQRAAAVGHGQSQRGKGAVLRRSGRQLRHRPPARASGSRQGRGAPEEAEGCSGSQPPHLSVCPGVGEDSGRFCGSFGPPCAQGRSVLAHTEDTHPPR</sequence>
<evidence type="ECO:0000256" key="1">
    <source>
        <dbReference type="SAM" id="MobiDB-lite"/>
    </source>
</evidence>
<accession>A0A9D3LMA8</accession>
<feature type="compositionally biased region" description="Low complexity" evidence="1">
    <location>
        <begin position="1"/>
        <end position="13"/>
    </location>
</feature>
<comment type="caution">
    <text evidence="2">The sequence shown here is derived from an EMBL/GenBank/DDBJ whole genome shotgun (WGS) entry which is preliminary data.</text>
</comment>
<feature type="compositionally biased region" description="Basic residues" evidence="1">
    <location>
        <begin position="49"/>
        <end position="59"/>
    </location>
</feature>
<evidence type="ECO:0000313" key="2">
    <source>
        <dbReference type="EMBL" id="KAG5833224.1"/>
    </source>
</evidence>
<gene>
    <name evidence="2" type="ORF">ANANG_G00273660</name>
</gene>
<keyword evidence="3" id="KW-1185">Reference proteome</keyword>